<feature type="region of interest" description="Disordered" evidence="11">
    <location>
        <begin position="224"/>
        <end position="243"/>
    </location>
</feature>
<dbReference type="GO" id="GO:0005758">
    <property type="term" value="C:mitochondrial intermembrane space"/>
    <property type="evidence" value="ECO:0007669"/>
    <property type="project" value="UniProtKB-SubCell"/>
</dbReference>
<feature type="binding site" evidence="10">
    <location>
        <position position="260"/>
    </location>
    <ligand>
        <name>[4Fe-4S] cluster</name>
        <dbReference type="ChEBI" id="CHEBI:49883"/>
    </ligand>
</feature>
<dbReference type="PANTHER" id="PTHR13273:SF14">
    <property type="entry name" value="ANAMORSIN"/>
    <property type="match status" value="1"/>
</dbReference>
<comment type="domain">
    <text evidence="10">The twin Cx2C motifs are involved in the recognition by the mitochondrial MIA40-ERV1 disulfide relay system. The formation of 2 disulfide bonds in the Cx2C motifs through dithiol/disulfide exchange reactions effectively traps the protein in the mitochondrial intermembrane space.</text>
</comment>
<name>A0A5E4M972_9HEMI</name>
<evidence type="ECO:0000256" key="11">
    <source>
        <dbReference type="SAM" id="MobiDB-lite"/>
    </source>
</evidence>
<keyword evidence="4 10" id="KW-0963">Cytoplasm</keyword>
<comment type="cofactor">
    <cofactor evidence="10">
        <name>[2Fe-2S] cluster</name>
        <dbReference type="ChEBI" id="CHEBI:190135"/>
    </cofactor>
</comment>
<feature type="short sequence motif" description="Cx2C motif 1" evidence="10">
    <location>
        <begin position="246"/>
        <end position="249"/>
    </location>
</feature>
<keyword evidence="3 10" id="KW-0004">4Fe-4S</keyword>
<feature type="binding site" evidence="10">
    <location>
        <position position="200"/>
    </location>
    <ligand>
        <name>[2Fe-2S] cluster</name>
        <dbReference type="ChEBI" id="CHEBI:190135"/>
    </ligand>
</feature>
<evidence type="ECO:0000256" key="9">
    <source>
        <dbReference type="ARBA" id="ARBA00023128"/>
    </source>
</evidence>
<feature type="binding site" evidence="10">
    <location>
        <position position="209"/>
    </location>
    <ligand>
        <name>[2Fe-2S] cluster</name>
        <dbReference type="ChEBI" id="CHEBI:190135"/>
    </ligand>
</feature>
<comment type="similarity">
    <text evidence="2 10">Belongs to the anamorsin family.</text>
</comment>
<keyword evidence="6 10" id="KW-0479">Metal-binding</keyword>
<sequence>MDNPHVTYLTNLLAREPENADKSKKNILVVIDRYEKNGPIWKSLGGEYLDEVVGLYADRGHIEFSQVPSPDKKTEKLYNAILSGVIGSEVSCELDLLSTYTQLLIPGGRLIVKTTADNEGQWIKRLKMCGFQIDTPAMEGIIIGSTPSYKVGSSDKVTFNESNVLAAWNLQDQNAETIAEDDLLEADDLKKPISSSLRVCATTKKAKACKDCSCGLAEELDAMRSKSETSETSKPLPDTSNAKSSCGSCYLGDAFRCASCPYLGMPAFKPGEKVQLAGNLLQDDF</sequence>
<dbReference type="PANTHER" id="PTHR13273">
    <property type="entry name" value="ANAMORSIN"/>
    <property type="match status" value="1"/>
</dbReference>
<gene>
    <name evidence="13" type="ORF">CINCED_3A007553</name>
</gene>
<feature type="domain" description="Anamorsin C-terminal" evidence="12">
    <location>
        <begin position="200"/>
        <end position="276"/>
    </location>
</feature>
<keyword evidence="9 10" id="KW-0496">Mitochondrion</keyword>
<comment type="subcellular location">
    <subcellularLocation>
        <location evidence="10">Cytoplasm</location>
    </subcellularLocation>
    <subcellularLocation>
        <location evidence="10">Mitochondrion intermembrane space</location>
    </subcellularLocation>
</comment>
<dbReference type="InterPro" id="IPR046408">
    <property type="entry name" value="CIAPIN1"/>
</dbReference>
<evidence type="ECO:0000256" key="2">
    <source>
        <dbReference type="ARBA" id="ARBA00008169"/>
    </source>
</evidence>
<evidence type="ECO:0000259" key="12">
    <source>
        <dbReference type="Pfam" id="PF05093"/>
    </source>
</evidence>
<dbReference type="GO" id="GO:0046872">
    <property type="term" value="F:metal ion binding"/>
    <property type="evidence" value="ECO:0007669"/>
    <property type="project" value="UniProtKB-KW"/>
</dbReference>
<evidence type="ECO:0000256" key="4">
    <source>
        <dbReference type="ARBA" id="ARBA00022490"/>
    </source>
</evidence>
<feature type="binding site" evidence="10">
    <location>
        <position position="249"/>
    </location>
    <ligand>
        <name>[4Fe-4S] cluster</name>
        <dbReference type="ChEBI" id="CHEBI:49883"/>
    </ligand>
</feature>
<accession>A0A5E4M972</accession>
<dbReference type="Gene3D" id="3.40.50.150">
    <property type="entry name" value="Vaccinia Virus protein VP39"/>
    <property type="match status" value="1"/>
</dbReference>
<evidence type="ECO:0000256" key="5">
    <source>
        <dbReference type="ARBA" id="ARBA00022714"/>
    </source>
</evidence>
<comment type="caution">
    <text evidence="10">Lacks conserved residue(s) required for the propagation of feature annotation.</text>
</comment>
<dbReference type="Pfam" id="PF05093">
    <property type="entry name" value="CIAPIN1"/>
    <property type="match status" value="1"/>
</dbReference>
<keyword evidence="7 10" id="KW-0408">Iron</keyword>
<feature type="region of interest" description="Fe-S binding site B" evidence="10">
    <location>
        <begin position="246"/>
        <end position="260"/>
    </location>
</feature>
<evidence type="ECO:0000256" key="8">
    <source>
        <dbReference type="ARBA" id="ARBA00023014"/>
    </source>
</evidence>
<dbReference type="InterPro" id="IPR029063">
    <property type="entry name" value="SAM-dependent_MTases_sf"/>
</dbReference>
<proteinExistence type="inferred from homology"/>
<feature type="binding site" evidence="10">
    <location>
        <position position="257"/>
    </location>
    <ligand>
        <name>[4Fe-4S] cluster</name>
        <dbReference type="ChEBI" id="CHEBI:49883"/>
    </ligand>
</feature>
<dbReference type="GO" id="GO:0009055">
    <property type="term" value="F:electron transfer activity"/>
    <property type="evidence" value="ECO:0007669"/>
    <property type="project" value="UniProtKB-UniRule"/>
</dbReference>
<dbReference type="EMBL" id="CABPRJ010000483">
    <property type="protein sequence ID" value="VVC28739.1"/>
    <property type="molecule type" value="Genomic_DNA"/>
</dbReference>
<comment type="subunit">
    <text evidence="10">Monomer.</text>
</comment>
<dbReference type="GO" id="GO:0051537">
    <property type="term" value="F:2 iron, 2 sulfur cluster binding"/>
    <property type="evidence" value="ECO:0007669"/>
    <property type="project" value="UniProtKB-UniRule"/>
</dbReference>
<dbReference type="GO" id="GO:0016226">
    <property type="term" value="P:iron-sulfur cluster assembly"/>
    <property type="evidence" value="ECO:0007669"/>
    <property type="project" value="UniProtKB-UniRule"/>
</dbReference>
<evidence type="ECO:0000256" key="10">
    <source>
        <dbReference type="HAMAP-Rule" id="MF_03115"/>
    </source>
</evidence>
<keyword evidence="5 10" id="KW-0001">2Fe-2S</keyword>
<dbReference type="OrthoDB" id="311633at2759"/>
<feature type="short sequence motif" description="Cx2C motif 2" evidence="10">
    <location>
        <begin position="257"/>
        <end position="260"/>
    </location>
</feature>
<organism evidence="13 14">
    <name type="scientific">Cinara cedri</name>
    <dbReference type="NCBI Taxonomy" id="506608"/>
    <lineage>
        <taxon>Eukaryota</taxon>
        <taxon>Metazoa</taxon>
        <taxon>Ecdysozoa</taxon>
        <taxon>Arthropoda</taxon>
        <taxon>Hexapoda</taxon>
        <taxon>Insecta</taxon>
        <taxon>Pterygota</taxon>
        <taxon>Neoptera</taxon>
        <taxon>Paraneoptera</taxon>
        <taxon>Hemiptera</taxon>
        <taxon>Sternorrhyncha</taxon>
        <taxon>Aphidomorpha</taxon>
        <taxon>Aphidoidea</taxon>
        <taxon>Aphididae</taxon>
        <taxon>Lachninae</taxon>
        <taxon>Cinara</taxon>
    </lineage>
</organism>
<reference evidence="13 14" key="1">
    <citation type="submission" date="2019-08" db="EMBL/GenBank/DDBJ databases">
        <authorList>
            <person name="Alioto T."/>
            <person name="Alioto T."/>
            <person name="Gomez Garrido J."/>
        </authorList>
    </citation>
    <scope>NUCLEOTIDE SEQUENCE [LARGE SCALE GENOMIC DNA]</scope>
</reference>
<evidence type="ECO:0000256" key="3">
    <source>
        <dbReference type="ARBA" id="ARBA00022485"/>
    </source>
</evidence>
<comment type="domain">
    <text evidence="10">The C-terminal domain binds 2 Fe-S clusters but is otherwise mostly in an intrinsically disordered conformation.</text>
</comment>
<keyword evidence="8 10" id="KW-0411">Iron-sulfur</keyword>
<comment type="function">
    <text evidence="10">Component of the cytosolic iron-sulfur (Fe-S) protein assembly (CIA) machinery. Required for the maturation of extramitochondrial Fe-S proteins. Part of an electron transfer chain functioning in an early step of cytosolic Fe-S biogenesis, facilitating the de novo assembly of a [4Fe-4S] cluster on the cytosolic Fe-S scaffold complex. Electrons are transferred from NADPH via a FAD- and FMN-containing diflavin oxidoreductase. Together with the diflavin oxidoreductase, also required for the assembly of the diferric tyrosyl radical cofactor of ribonucleotide reductase (RNR), probably by providing electrons for reduction during radical cofactor maturation in the catalytic small subunit.</text>
</comment>
<evidence type="ECO:0000256" key="7">
    <source>
        <dbReference type="ARBA" id="ARBA00023004"/>
    </source>
</evidence>
<dbReference type="HAMAP" id="MF_03115">
    <property type="entry name" value="Anamorsin"/>
    <property type="match status" value="1"/>
</dbReference>
<dbReference type="InterPro" id="IPR007785">
    <property type="entry name" value="Anamorsin"/>
</dbReference>
<comment type="domain">
    <text evidence="10">The N-terminal domain has structural similarity with S-adenosyl-L-methionine-dependent methyltransferases, but does not bind S-adenosyl-L-methionine. It is required for correct assembly of the 2 Fe-S clusters.</text>
</comment>
<dbReference type="GO" id="GO:0051539">
    <property type="term" value="F:4 iron, 4 sulfur cluster binding"/>
    <property type="evidence" value="ECO:0007669"/>
    <property type="project" value="UniProtKB-KW"/>
</dbReference>
<feature type="binding site" evidence="10">
    <location>
        <position position="246"/>
    </location>
    <ligand>
        <name>[4Fe-4S] cluster</name>
        <dbReference type="ChEBI" id="CHEBI:49883"/>
    </ligand>
</feature>
<dbReference type="Proteomes" id="UP000325440">
    <property type="component" value="Unassembled WGS sequence"/>
</dbReference>
<dbReference type="AlphaFoldDB" id="A0A5E4M972"/>
<comment type="cofactor">
    <cofactor evidence="1 10">
        <name>[4Fe-4S] cluster</name>
        <dbReference type="ChEBI" id="CHEBI:49883"/>
    </cofactor>
</comment>
<keyword evidence="14" id="KW-1185">Reference proteome</keyword>
<evidence type="ECO:0000256" key="1">
    <source>
        <dbReference type="ARBA" id="ARBA00001966"/>
    </source>
</evidence>
<evidence type="ECO:0000313" key="14">
    <source>
        <dbReference type="Proteomes" id="UP000325440"/>
    </source>
</evidence>
<protein>
    <recommendedName>
        <fullName evidence="10">Anamorsin homolog</fullName>
    </recommendedName>
    <alternativeName>
        <fullName evidence="10">Fe-S cluster assembly protein DRE2 homolog</fullName>
    </alternativeName>
</protein>
<feature type="binding site" evidence="10">
    <location>
        <position position="212"/>
    </location>
    <ligand>
        <name>[2Fe-2S] cluster</name>
        <dbReference type="ChEBI" id="CHEBI:190135"/>
    </ligand>
</feature>
<evidence type="ECO:0000256" key="6">
    <source>
        <dbReference type="ARBA" id="ARBA00022723"/>
    </source>
</evidence>
<feature type="compositionally biased region" description="Polar residues" evidence="11">
    <location>
        <begin position="232"/>
        <end position="243"/>
    </location>
</feature>
<feature type="binding site" evidence="10">
    <location>
        <position position="214"/>
    </location>
    <ligand>
        <name>[2Fe-2S] cluster</name>
        <dbReference type="ChEBI" id="CHEBI:190135"/>
    </ligand>
</feature>
<evidence type="ECO:0000313" key="13">
    <source>
        <dbReference type="EMBL" id="VVC28739.1"/>
    </source>
</evidence>